<keyword evidence="3" id="KW-1185">Reference proteome</keyword>
<gene>
    <name evidence="2" type="primary">hda</name>
    <name evidence="2" type="ORF">QTH91_04070</name>
</gene>
<dbReference type="EMBL" id="JASZYV010000001">
    <property type="protein sequence ID" value="MDM0043650.1"/>
    <property type="molecule type" value="Genomic_DNA"/>
</dbReference>
<reference evidence="2" key="1">
    <citation type="submission" date="2023-06" db="EMBL/GenBank/DDBJ databases">
        <authorList>
            <person name="Jiang Y."/>
            <person name="Liu Q."/>
        </authorList>
    </citation>
    <scope>NUCLEOTIDE SEQUENCE</scope>
    <source>
        <strain evidence="2">CGMCC 1.12089</strain>
    </source>
</reference>
<dbReference type="Pfam" id="PF22688">
    <property type="entry name" value="Hda_lid"/>
    <property type="match status" value="1"/>
</dbReference>
<feature type="domain" description="Hda lid" evidence="1">
    <location>
        <begin position="162"/>
        <end position="225"/>
    </location>
</feature>
<dbReference type="RefSeq" id="WP_286658744.1">
    <property type="nucleotide sequence ID" value="NZ_JASZYV010000001.1"/>
</dbReference>
<evidence type="ECO:0000313" key="3">
    <source>
        <dbReference type="Proteomes" id="UP001174908"/>
    </source>
</evidence>
<dbReference type="PANTHER" id="PTHR30050">
    <property type="entry name" value="CHROMOSOMAL REPLICATION INITIATOR PROTEIN DNAA"/>
    <property type="match status" value="1"/>
</dbReference>
<sequence>MKQLALDIGLATGPTLEGYFAGPNEAAVSHLQLWLGSGDTVAVHSPVPTYLWGDSGCGKTHLLEAVRGTLTAQGGRVGWLHAGLHDPPPFNEIWDAVVMDDVERYNAVQQHAAFNWFVNAQSLQRGVIAAGSLPPAHLGLREDLRTRLGWGHVFALQVLGEDERRAVLRQAADDRGLMLTDEVLNYMLHRFSRDLASLMELLRELDGYALRTQRAITIPLIRAMLENE</sequence>
<accession>A0ABT7N6U9</accession>
<dbReference type="Gene3D" id="3.40.50.300">
    <property type="entry name" value="P-loop containing nucleotide triphosphate hydrolases"/>
    <property type="match status" value="1"/>
</dbReference>
<evidence type="ECO:0000259" key="1">
    <source>
        <dbReference type="Pfam" id="PF22688"/>
    </source>
</evidence>
<dbReference type="InterPro" id="IPR055199">
    <property type="entry name" value="Hda_lid"/>
</dbReference>
<dbReference type="PANTHER" id="PTHR30050:SF5">
    <property type="entry name" value="DNAA REGULATORY INACTIVATOR HDA"/>
    <property type="match status" value="1"/>
</dbReference>
<dbReference type="NCBIfam" id="TIGR03420">
    <property type="entry name" value="DnaA_homol_Hda"/>
    <property type="match status" value="1"/>
</dbReference>
<dbReference type="Gene3D" id="1.10.8.60">
    <property type="match status" value="1"/>
</dbReference>
<proteinExistence type="predicted"/>
<name>A0ABT7N6U9_9BURK</name>
<protein>
    <submittedName>
        <fullName evidence="2">DnaA regulatory inactivator Hda</fullName>
    </submittedName>
</protein>
<dbReference type="InterPro" id="IPR017788">
    <property type="entry name" value="Hda"/>
</dbReference>
<dbReference type="InterPro" id="IPR027417">
    <property type="entry name" value="P-loop_NTPase"/>
</dbReference>
<dbReference type="SUPFAM" id="SSF52540">
    <property type="entry name" value="P-loop containing nucleoside triphosphate hydrolases"/>
    <property type="match status" value="1"/>
</dbReference>
<dbReference type="Proteomes" id="UP001174908">
    <property type="component" value="Unassembled WGS sequence"/>
</dbReference>
<evidence type="ECO:0000313" key="2">
    <source>
        <dbReference type="EMBL" id="MDM0043650.1"/>
    </source>
</evidence>
<comment type="caution">
    <text evidence="2">The sequence shown here is derived from an EMBL/GenBank/DDBJ whole genome shotgun (WGS) entry which is preliminary data.</text>
</comment>
<organism evidence="2 3">
    <name type="scientific">Variovorax dokdonensis</name>
    <dbReference type="NCBI Taxonomy" id="344883"/>
    <lineage>
        <taxon>Bacteria</taxon>
        <taxon>Pseudomonadati</taxon>
        <taxon>Pseudomonadota</taxon>
        <taxon>Betaproteobacteria</taxon>
        <taxon>Burkholderiales</taxon>
        <taxon>Comamonadaceae</taxon>
        <taxon>Variovorax</taxon>
    </lineage>
</organism>